<dbReference type="STRING" id="1121898.GCA_000422725_02541"/>
<dbReference type="eggNOG" id="COG1595">
    <property type="taxonomic scope" value="Bacteria"/>
</dbReference>
<evidence type="ECO:0000259" key="6">
    <source>
        <dbReference type="Pfam" id="PF04542"/>
    </source>
</evidence>
<evidence type="ECO:0000256" key="1">
    <source>
        <dbReference type="ARBA" id="ARBA00010641"/>
    </source>
</evidence>
<dbReference type="Gene3D" id="1.10.10.10">
    <property type="entry name" value="Winged helix-like DNA-binding domain superfamily/Winged helix DNA-binding domain"/>
    <property type="match status" value="1"/>
</dbReference>
<dbReference type="Pfam" id="PF04542">
    <property type="entry name" value="Sigma70_r2"/>
    <property type="match status" value="1"/>
</dbReference>
<dbReference type="InterPro" id="IPR036388">
    <property type="entry name" value="WH-like_DNA-bd_sf"/>
</dbReference>
<evidence type="ECO:0000256" key="2">
    <source>
        <dbReference type="ARBA" id="ARBA00023015"/>
    </source>
</evidence>
<dbReference type="PANTHER" id="PTHR43133">
    <property type="entry name" value="RNA POLYMERASE ECF-TYPE SIGMA FACTO"/>
    <property type="match status" value="1"/>
</dbReference>
<dbReference type="Gene3D" id="1.10.1740.10">
    <property type="match status" value="1"/>
</dbReference>
<keyword evidence="3" id="KW-0731">Sigma factor</keyword>
<evidence type="ECO:0000256" key="4">
    <source>
        <dbReference type="ARBA" id="ARBA00023125"/>
    </source>
</evidence>
<keyword evidence="4" id="KW-0238">DNA-binding</keyword>
<dbReference type="NCBIfam" id="TIGR02937">
    <property type="entry name" value="sigma70-ECF"/>
    <property type="match status" value="1"/>
</dbReference>
<dbReference type="InterPro" id="IPR039425">
    <property type="entry name" value="RNA_pol_sigma-70-like"/>
</dbReference>
<evidence type="ECO:0000256" key="3">
    <source>
        <dbReference type="ARBA" id="ARBA00023082"/>
    </source>
</evidence>
<evidence type="ECO:0000313" key="8">
    <source>
        <dbReference type="EMBL" id="KGO93081.1"/>
    </source>
</evidence>
<evidence type="ECO:0000259" key="7">
    <source>
        <dbReference type="Pfam" id="PF08281"/>
    </source>
</evidence>
<dbReference type="OrthoDB" id="795989at2"/>
<dbReference type="InterPro" id="IPR014284">
    <property type="entry name" value="RNA_pol_sigma-70_dom"/>
</dbReference>
<sequence>MNQAEFIKTISPFKDRVFRLAKRLLVSTEEAEDATQEVLVKLWNNREKLATYSSVEALAMTITKNYSLDRLKSKQASEMRIVHSNYSDRQAGLQQQAEDRDSWSWAEKIMQTLPEQQKLILQMRDIEQYEFEEIAKIMDMNETAVRVALSRARKTLREELTKTHSYGIKNN</sequence>
<protein>
    <submittedName>
        <fullName evidence="8">RNA polymerase sigma-70 factor</fullName>
    </submittedName>
</protein>
<dbReference type="AlphaFoldDB" id="A0A0A2MND8"/>
<dbReference type="GO" id="GO:0006352">
    <property type="term" value="P:DNA-templated transcription initiation"/>
    <property type="evidence" value="ECO:0007669"/>
    <property type="project" value="InterPro"/>
</dbReference>
<keyword evidence="2" id="KW-0805">Transcription regulation</keyword>
<organism evidence="8 9">
    <name type="scientific">Flavobacterium subsaxonicum WB 4.1-42 = DSM 21790</name>
    <dbReference type="NCBI Taxonomy" id="1121898"/>
    <lineage>
        <taxon>Bacteria</taxon>
        <taxon>Pseudomonadati</taxon>
        <taxon>Bacteroidota</taxon>
        <taxon>Flavobacteriia</taxon>
        <taxon>Flavobacteriales</taxon>
        <taxon>Flavobacteriaceae</taxon>
        <taxon>Flavobacterium</taxon>
    </lineage>
</organism>
<feature type="domain" description="RNA polymerase sigma factor 70 region 4 type 2" evidence="7">
    <location>
        <begin position="107"/>
        <end position="156"/>
    </location>
</feature>
<comment type="caution">
    <text evidence="8">The sequence shown here is derived from an EMBL/GenBank/DDBJ whole genome shotgun (WGS) entry which is preliminary data.</text>
</comment>
<accession>A0A0A2MND8</accession>
<dbReference type="Proteomes" id="UP000030111">
    <property type="component" value="Unassembled WGS sequence"/>
</dbReference>
<dbReference type="CDD" id="cd06171">
    <property type="entry name" value="Sigma70_r4"/>
    <property type="match status" value="1"/>
</dbReference>
<evidence type="ECO:0000313" key="9">
    <source>
        <dbReference type="Proteomes" id="UP000030111"/>
    </source>
</evidence>
<dbReference type="InterPro" id="IPR013325">
    <property type="entry name" value="RNA_pol_sigma_r2"/>
</dbReference>
<dbReference type="GO" id="GO:0016987">
    <property type="term" value="F:sigma factor activity"/>
    <property type="evidence" value="ECO:0007669"/>
    <property type="project" value="UniProtKB-KW"/>
</dbReference>
<gene>
    <name evidence="8" type="ORF">Q766_10750</name>
</gene>
<feature type="domain" description="RNA polymerase sigma-70 region 2" evidence="6">
    <location>
        <begin position="13"/>
        <end position="75"/>
    </location>
</feature>
<comment type="similarity">
    <text evidence="1">Belongs to the sigma-70 factor family. ECF subfamily.</text>
</comment>
<keyword evidence="9" id="KW-1185">Reference proteome</keyword>
<dbReference type="SUPFAM" id="SSF88659">
    <property type="entry name" value="Sigma3 and sigma4 domains of RNA polymerase sigma factors"/>
    <property type="match status" value="1"/>
</dbReference>
<dbReference type="EMBL" id="JRLY01000007">
    <property type="protein sequence ID" value="KGO93081.1"/>
    <property type="molecule type" value="Genomic_DNA"/>
</dbReference>
<dbReference type="PANTHER" id="PTHR43133:SF8">
    <property type="entry name" value="RNA POLYMERASE SIGMA FACTOR HI_1459-RELATED"/>
    <property type="match status" value="1"/>
</dbReference>
<dbReference type="InterPro" id="IPR013249">
    <property type="entry name" value="RNA_pol_sigma70_r4_t2"/>
</dbReference>
<evidence type="ECO:0000256" key="5">
    <source>
        <dbReference type="ARBA" id="ARBA00023163"/>
    </source>
</evidence>
<dbReference type="Pfam" id="PF08281">
    <property type="entry name" value="Sigma70_r4_2"/>
    <property type="match status" value="1"/>
</dbReference>
<dbReference type="InterPro" id="IPR007627">
    <property type="entry name" value="RNA_pol_sigma70_r2"/>
</dbReference>
<name>A0A0A2MND8_9FLAO</name>
<dbReference type="SUPFAM" id="SSF88946">
    <property type="entry name" value="Sigma2 domain of RNA polymerase sigma factors"/>
    <property type="match status" value="1"/>
</dbReference>
<dbReference type="InterPro" id="IPR013324">
    <property type="entry name" value="RNA_pol_sigma_r3/r4-like"/>
</dbReference>
<reference evidence="8 9" key="1">
    <citation type="submission" date="2013-09" db="EMBL/GenBank/DDBJ databases">
        <authorList>
            <person name="Zeng Z."/>
            <person name="Chen C."/>
        </authorList>
    </citation>
    <scope>NUCLEOTIDE SEQUENCE [LARGE SCALE GENOMIC DNA]</scope>
    <source>
        <strain evidence="8 9">WB 4.1-42</strain>
    </source>
</reference>
<dbReference type="GO" id="GO:0003677">
    <property type="term" value="F:DNA binding"/>
    <property type="evidence" value="ECO:0007669"/>
    <property type="project" value="UniProtKB-KW"/>
</dbReference>
<dbReference type="RefSeq" id="WP_026992890.1">
    <property type="nucleotide sequence ID" value="NZ_JRLY01000007.1"/>
</dbReference>
<proteinExistence type="inferred from homology"/>
<keyword evidence="5" id="KW-0804">Transcription</keyword>